<dbReference type="InterPro" id="IPR044872">
    <property type="entry name" value="CcmK/CsoS1_BMC"/>
</dbReference>
<feature type="compositionally biased region" description="Basic and acidic residues" evidence="5">
    <location>
        <begin position="133"/>
        <end position="146"/>
    </location>
</feature>
<evidence type="ECO:0000256" key="5">
    <source>
        <dbReference type="SAM" id="MobiDB-lite"/>
    </source>
</evidence>
<dbReference type="EMBL" id="FOLW01000008">
    <property type="protein sequence ID" value="SFD11341.1"/>
    <property type="molecule type" value="Genomic_DNA"/>
</dbReference>
<name>A0AAJ4WBZ8_9GAMM</name>
<accession>A0AAJ4WBZ8</accession>
<evidence type="ECO:0000256" key="2">
    <source>
        <dbReference type="ARBA" id="ARBA00024322"/>
    </source>
</evidence>
<feature type="domain" description="BMC" evidence="6">
    <location>
        <begin position="4"/>
        <end position="88"/>
    </location>
</feature>
<dbReference type="Gene3D" id="3.30.70.1710">
    <property type="match status" value="1"/>
</dbReference>
<dbReference type="PANTHER" id="PTHR33941">
    <property type="entry name" value="PROPANEDIOL UTILIZATION PROTEIN PDUA"/>
    <property type="match status" value="1"/>
</dbReference>
<comment type="similarity">
    <text evidence="4">Belongs to the bacterial microcompartments protein family.</text>
</comment>
<dbReference type="InterPro" id="IPR000249">
    <property type="entry name" value="BMC_dom"/>
</dbReference>
<comment type="subcellular location">
    <subcellularLocation>
        <location evidence="2">Bacterial microcompartment</location>
    </subcellularLocation>
</comment>
<gene>
    <name evidence="7" type="ORF">SAMN02745723_10837</name>
</gene>
<organism evidence="7 8">
    <name type="scientific">Pragia fontium DSM 5563 = ATCC 49100</name>
    <dbReference type="NCBI Taxonomy" id="1122977"/>
    <lineage>
        <taxon>Bacteria</taxon>
        <taxon>Pseudomonadati</taxon>
        <taxon>Pseudomonadota</taxon>
        <taxon>Gammaproteobacteria</taxon>
        <taxon>Enterobacterales</taxon>
        <taxon>Budviciaceae</taxon>
        <taxon>Pragia</taxon>
    </lineage>
</organism>
<evidence type="ECO:0000256" key="1">
    <source>
        <dbReference type="ARBA" id="ARBA00004836"/>
    </source>
</evidence>
<dbReference type="InterPro" id="IPR037233">
    <property type="entry name" value="CcmK-like_sf"/>
</dbReference>
<dbReference type="AlphaFoldDB" id="A0AAJ4WBZ8"/>
<evidence type="ECO:0000256" key="4">
    <source>
        <dbReference type="PROSITE-ProRule" id="PRU01278"/>
    </source>
</evidence>
<keyword evidence="3" id="KW-1283">Bacterial microcompartment</keyword>
<dbReference type="CDD" id="cd07045">
    <property type="entry name" value="BMC_CcmK_like"/>
    <property type="match status" value="1"/>
</dbReference>
<feature type="region of interest" description="Disordered" evidence="5">
    <location>
        <begin position="125"/>
        <end position="146"/>
    </location>
</feature>
<evidence type="ECO:0000313" key="7">
    <source>
        <dbReference type="EMBL" id="SFD11341.1"/>
    </source>
</evidence>
<dbReference type="PROSITE" id="PS51930">
    <property type="entry name" value="BMC_2"/>
    <property type="match status" value="1"/>
</dbReference>
<comment type="caution">
    <text evidence="7">The sequence shown here is derived from an EMBL/GenBank/DDBJ whole genome shotgun (WGS) entry which is preliminary data.</text>
</comment>
<sequence length="146" mass="15168">MNMSLGLIETRGLTATISAADAACKSASVEIIGYKKVGSGLVTVCFQGEVSAVQAAIENGVAAVRPADLVVSSLVIARPDSSVVKLLNQFGRKKGSMDVEKKPVAVKAPVEVAPVIEPVLASQPVEPPVVNHPVKDKKPEGKKSKK</sequence>
<dbReference type="Pfam" id="PF00936">
    <property type="entry name" value="BMC"/>
    <property type="match status" value="1"/>
</dbReference>
<evidence type="ECO:0000313" key="8">
    <source>
        <dbReference type="Proteomes" id="UP000226420"/>
    </source>
</evidence>
<dbReference type="Proteomes" id="UP000226420">
    <property type="component" value="Unassembled WGS sequence"/>
</dbReference>
<evidence type="ECO:0000259" key="6">
    <source>
        <dbReference type="PROSITE" id="PS51930"/>
    </source>
</evidence>
<dbReference type="SMART" id="SM00877">
    <property type="entry name" value="BMC"/>
    <property type="match status" value="1"/>
</dbReference>
<protein>
    <submittedName>
        <fullName evidence="7">Carboxysome shell and ethanolamine utilization microcompartment protein CcmL/EutN</fullName>
    </submittedName>
</protein>
<dbReference type="GO" id="GO:0031469">
    <property type="term" value="C:bacterial microcompartment"/>
    <property type="evidence" value="ECO:0007669"/>
    <property type="project" value="UniProtKB-SubCell"/>
</dbReference>
<reference evidence="7 8" key="1">
    <citation type="submission" date="2016-10" db="EMBL/GenBank/DDBJ databases">
        <authorList>
            <person name="Varghese N."/>
            <person name="Submissions S."/>
        </authorList>
    </citation>
    <scope>NUCLEOTIDE SEQUENCE [LARGE SCALE GENOMIC DNA]</scope>
    <source>
        <strain evidence="7 8">DSM 5563</strain>
    </source>
</reference>
<proteinExistence type="inferred from homology"/>
<dbReference type="PANTHER" id="PTHR33941:SF11">
    <property type="entry name" value="BACTERIAL MICROCOMPARTMENT SHELL PROTEIN PDUJ"/>
    <property type="match status" value="1"/>
</dbReference>
<dbReference type="InterPro" id="IPR050575">
    <property type="entry name" value="BMC_shell"/>
</dbReference>
<dbReference type="SUPFAM" id="SSF143414">
    <property type="entry name" value="CcmK-like"/>
    <property type="match status" value="1"/>
</dbReference>
<comment type="pathway">
    <text evidence="1">Polyol metabolism; 1,2-propanediol degradation.</text>
</comment>
<evidence type="ECO:0000256" key="3">
    <source>
        <dbReference type="ARBA" id="ARBA00024446"/>
    </source>
</evidence>